<sequence>MRSSFDHGFGHLAPATRARHLAALRSAIGWWPVTGRLASATTAGWARPKITVDTTRALTIAQVDALFRLDVPVRERTR</sequence>
<accession>A0A8J7GCR3</accession>
<evidence type="ECO:0000313" key="2">
    <source>
        <dbReference type="Proteomes" id="UP000622552"/>
    </source>
</evidence>
<proteinExistence type="predicted"/>
<gene>
    <name evidence="1" type="ORF">IW245_002418</name>
</gene>
<organism evidence="1 2">
    <name type="scientific">Longispora fulva</name>
    <dbReference type="NCBI Taxonomy" id="619741"/>
    <lineage>
        <taxon>Bacteria</taxon>
        <taxon>Bacillati</taxon>
        <taxon>Actinomycetota</taxon>
        <taxon>Actinomycetes</taxon>
        <taxon>Micromonosporales</taxon>
        <taxon>Micromonosporaceae</taxon>
        <taxon>Longispora</taxon>
    </lineage>
</organism>
<dbReference type="Proteomes" id="UP000622552">
    <property type="component" value="Unassembled WGS sequence"/>
</dbReference>
<protein>
    <submittedName>
        <fullName evidence="1">Site-specific recombinase XerD</fullName>
    </submittedName>
</protein>
<reference evidence="1" key="1">
    <citation type="submission" date="2020-11" db="EMBL/GenBank/DDBJ databases">
        <title>Sequencing the genomes of 1000 actinobacteria strains.</title>
        <authorList>
            <person name="Klenk H.-P."/>
        </authorList>
    </citation>
    <scope>NUCLEOTIDE SEQUENCE</scope>
    <source>
        <strain evidence="1">DSM 45356</strain>
    </source>
</reference>
<dbReference type="EMBL" id="JADOUF010000001">
    <property type="protein sequence ID" value="MBG6136224.1"/>
    <property type="molecule type" value="Genomic_DNA"/>
</dbReference>
<evidence type="ECO:0000313" key="1">
    <source>
        <dbReference type="EMBL" id="MBG6136224.1"/>
    </source>
</evidence>
<name>A0A8J7GCR3_9ACTN</name>
<keyword evidence="2" id="KW-1185">Reference proteome</keyword>
<dbReference type="AlphaFoldDB" id="A0A8J7GCR3"/>
<comment type="caution">
    <text evidence="1">The sequence shown here is derived from an EMBL/GenBank/DDBJ whole genome shotgun (WGS) entry which is preliminary data.</text>
</comment>